<reference evidence="7 8" key="1">
    <citation type="journal article" date="2019" name="Nat. Med.">
        <title>A library of human gut bacterial isolates paired with longitudinal multiomics data enables mechanistic microbiome research.</title>
        <authorList>
            <person name="Poyet M."/>
            <person name="Groussin M."/>
            <person name="Gibbons S.M."/>
            <person name="Avila-Pacheco J."/>
            <person name="Jiang X."/>
            <person name="Kearney S.M."/>
            <person name="Perrotta A.R."/>
            <person name="Berdy B."/>
            <person name="Zhao S."/>
            <person name="Lieberman T.D."/>
            <person name="Swanson P.K."/>
            <person name="Smith M."/>
            <person name="Roesemann S."/>
            <person name="Alexander J.E."/>
            <person name="Rich S.A."/>
            <person name="Livny J."/>
            <person name="Vlamakis H."/>
            <person name="Clish C."/>
            <person name="Bullock K."/>
            <person name="Deik A."/>
            <person name="Scott J."/>
            <person name="Pierce K.A."/>
            <person name="Xavier R.J."/>
            <person name="Alm E.J."/>
        </authorList>
    </citation>
    <scope>NUCLEOTIDE SEQUENCE [LARGE SCALE GENOMIC DNA]</scope>
    <source>
        <strain evidence="7 8">BIOML-A2</strain>
    </source>
</reference>
<dbReference type="Proteomes" id="UP000429211">
    <property type="component" value="Unassembled WGS sequence"/>
</dbReference>
<evidence type="ECO:0000313" key="8">
    <source>
        <dbReference type="Proteomes" id="UP000429211"/>
    </source>
</evidence>
<dbReference type="Pfam" id="PF00196">
    <property type="entry name" value="GerE"/>
    <property type="match status" value="1"/>
</dbReference>
<feature type="domain" description="Response regulatory" evidence="6">
    <location>
        <begin position="11"/>
        <end position="129"/>
    </location>
</feature>
<evidence type="ECO:0000256" key="4">
    <source>
        <dbReference type="PROSITE-ProRule" id="PRU00169"/>
    </source>
</evidence>
<evidence type="ECO:0000259" key="6">
    <source>
        <dbReference type="PROSITE" id="PS50110"/>
    </source>
</evidence>
<dbReference type="InterPro" id="IPR036388">
    <property type="entry name" value="WH-like_DNA-bd_sf"/>
</dbReference>
<dbReference type="PANTHER" id="PTHR43214:SF24">
    <property type="entry name" value="TRANSCRIPTIONAL REGULATORY PROTEIN NARL-RELATED"/>
    <property type="match status" value="1"/>
</dbReference>
<keyword evidence="3" id="KW-0804">Transcription</keyword>
<dbReference type="Gene3D" id="3.40.50.2300">
    <property type="match status" value="1"/>
</dbReference>
<organism evidence="7 8">
    <name type="scientific">Bifidobacterium dentium</name>
    <dbReference type="NCBI Taxonomy" id="1689"/>
    <lineage>
        <taxon>Bacteria</taxon>
        <taxon>Bacillati</taxon>
        <taxon>Actinomycetota</taxon>
        <taxon>Actinomycetes</taxon>
        <taxon>Bifidobacteriales</taxon>
        <taxon>Bifidobacteriaceae</taxon>
        <taxon>Bifidobacterium</taxon>
    </lineage>
</organism>
<sequence length="223" mass="24417">MFEAMGIRMKTLGVVDNDRFALCALKAYLDQTLDGITLAWMTEHANTAIARCVTGERPDVLLVDMSMGDIDGVSVIRTIRERDRHTSLVAMTSFPLDEYAADAATAGAQAIVSKNDLQGLQDTIRLASTGGTGSFEGLRFPTAAQAFSRILREPKTGIARLSGREIEIIELCRQGNTSTLIAERTGLTVASVNTYLQRACEKLGARNRVQLVSMWLELSRPRH</sequence>
<dbReference type="InterPro" id="IPR000792">
    <property type="entry name" value="Tscrpt_reg_LuxR_C"/>
</dbReference>
<dbReference type="PROSITE" id="PS50110">
    <property type="entry name" value="RESPONSE_REGULATORY"/>
    <property type="match status" value="1"/>
</dbReference>
<evidence type="ECO:0000256" key="2">
    <source>
        <dbReference type="ARBA" id="ARBA00023125"/>
    </source>
</evidence>
<dbReference type="SMART" id="SM00421">
    <property type="entry name" value="HTH_LUXR"/>
    <property type="match status" value="1"/>
</dbReference>
<dbReference type="GO" id="GO:0000160">
    <property type="term" value="P:phosphorelay signal transduction system"/>
    <property type="evidence" value="ECO:0007669"/>
    <property type="project" value="InterPro"/>
</dbReference>
<dbReference type="SUPFAM" id="SSF52172">
    <property type="entry name" value="CheY-like"/>
    <property type="match status" value="1"/>
</dbReference>
<evidence type="ECO:0000313" key="7">
    <source>
        <dbReference type="EMBL" id="KAB7457745.1"/>
    </source>
</evidence>
<comment type="caution">
    <text evidence="7">The sequence shown here is derived from an EMBL/GenBank/DDBJ whole genome shotgun (WGS) entry which is preliminary data.</text>
</comment>
<dbReference type="PROSITE" id="PS00622">
    <property type="entry name" value="HTH_LUXR_1"/>
    <property type="match status" value="1"/>
</dbReference>
<evidence type="ECO:0000259" key="5">
    <source>
        <dbReference type="PROSITE" id="PS50043"/>
    </source>
</evidence>
<dbReference type="GO" id="GO:0003677">
    <property type="term" value="F:DNA binding"/>
    <property type="evidence" value="ECO:0007669"/>
    <property type="project" value="UniProtKB-KW"/>
</dbReference>
<evidence type="ECO:0000256" key="1">
    <source>
        <dbReference type="ARBA" id="ARBA00023015"/>
    </source>
</evidence>
<dbReference type="InterPro" id="IPR039420">
    <property type="entry name" value="WalR-like"/>
</dbReference>
<protein>
    <submittedName>
        <fullName evidence="7">Response regulator transcription factor</fullName>
    </submittedName>
</protein>
<dbReference type="InterPro" id="IPR016032">
    <property type="entry name" value="Sig_transdc_resp-reg_C-effctor"/>
</dbReference>
<evidence type="ECO:0000256" key="3">
    <source>
        <dbReference type="ARBA" id="ARBA00023163"/>
    </source>
</evidence>
<dbReference type="Pfam" id="PF00072">
    <property type="entry name" value="Response_reg"/>
    <property type="match status" value="1"/>
</dbReference>
<dbReference type="GO" id="GO:0006355">
    <property type="term" value="P:regulation of DNA-templated transcription"/>
    <property type="evidence" value="ECO:0007669"/>
    <property type="project" value="InterPro"/>
</dbReference>
<gene>
    <name evidence="7" type="ORF">GBB04_11575</name>
</gene>
<dbReference type="Gene3D" id="1.10.10.10">
    <property type="entry name" value="Winged helix-like DNA-binding domain superfamily/Winged helix DNA-binding domain"/>
    <property type="match status" value="1"/>
</dbReference>
<dbReference type="PROSITE" id="PS50043">
    <property type="entry name" value="HTH_LUXR_2"/>
    <property type="match status" value="1"/>
</dbReference>
<dbReference type="InterPro" id="IPR011006">
    <property type="entry name" value="CheY-like_superfamily"/>
</dbReference>
<keyword evidence="4" id="KW-0597">Phosphoprotein</keyword>
<dbReference type="SUPFAM" id="SSF46894">
    <property type="entry name" value="C-terminal effector domain of the bipartite response regulators"/>
    <property type="match status" value="1"/>
</dbReference>
<dbReference type="CDD" id="cd06170">
    <property type="entry name" value="LuxR_C_like"/>
    <property type="match status" value="1"/>
</dbReference>
<accession>A0A7J5TEM5</accession>
<dbReference type="SMART" id="SM00448">
    <property type="entry name" value="REC"/>
    <property type="match status" value="1"/>
</dbReference>
<name>A0A7J5TEM5_9BIFI</name>
<feature type="domain" description="HTH luxR-type" evidence="5">
    <location>
        <begin position="154"/>
        <end position="219"/>
    </location>
</feature>
<dbReference type="PANTHER" id="PTHR43214">
    <property type="entry name" value="TWO-COMPONENT RESPONSE REGULATOR"/>
    <property type="match status" value="1"/>
</dbReference>
<proteinExistence type="predicted"/>
<dbReference type="EMBL" id="WDPD01000035">
    <property type="protein sequence ID" value="KAB7457745.1"/>
    <property type="molecule type" value="Genomic_DNA"/>
</dbReference>
<feature type="modified residue" description="4-aspartylphosphate" evidence="4">
    <location>
        <position position="64"/>
    </location>
</feature>
<dbReference type="AlphaFoldDB" id="A0A7J5TEM5"/>
<keyword evidence="1" id="KW-0805">Transcription regulation</keyword>
<dbReference type="InterPro" id="IPR001789">
    <property type="entry name" value="Sig_transdc_resp-reg_receiver"/>
</dbReference>
<keyword evidence="2" id="KW-0238">DNA-binding</keyword>
<dbReference type="CDD" id="cd00156">
    <property type="entry name" value="REC"/>
    <property type="match status" value="1"/>
</dbReference>